<proteinExistence type="predicted"/>
<comment type="caution">
    <text evidence="1">The sequence shown here is derived from an EMBL/GenBank/DDBJ whole genome shotgun (WGS) entry which is preliminary data.</text>
</comment>
<dbReference type="InterPro" id="IPR036188">
    <property type="entry name" value="FAD/NAD-bd_sf"/>
</dbReference>
<dbReference type="EC" id="4.2.1.53" evidence="1"/>
<protein>
    <submittedName>
        <fullName evidence="1">Oleate hydratase</fullName>
        <ecNumber evidence="1">4.2.1.53</ecNumber>
    </submittedName>
</protein>
<sequence length="48" mass="5618">MDSSGNAVDGYISRGERELEPYMECLWYLFAMVPSLEEEERTVLDETR</sequence>
<dbReference type="Proteomes" id="UP000237798">
    <property type="component" value="Unassembled WGS sequence"/>
</dbReference>
<gene>
    <name evidence="1" type="ORF">CLLU_24050</name>
</gene>
<reference evidence="1 2" key="1">
    <citation type="submission" date="2018-03" db="EMBL/GenBank/DDBJ databases">
        <title>Genome sequence of Clostridium luticellarii DSM 29923.</title>
        <authorList>
            <person name="Poehlein A."/>
            <person name="Daniel R."/>
        </authorList>
    </citation>
    <scope>NUCLEOTIDE SEQUENCE [LARGE SCALE GENOMIC DNA]</scope>
    <source>
        <strain evidence="1 2">DSM 29923</strain>
    </source>
</reference>
<evidence type="ECO:0000313" key="2">
    <source>
        <dbReference type="Proteomes" id="UP000237798"/>
    </source>
</evidence>
<dbReference type="Pfam" id="PF06100">
    <property type="entry name" value="MCRA"/>
    <property type="match status" value="1"/>
</dbReference>
<keyword evidence="2" id="KW-1185">Reference proteome</keyword>
<dbReference type="Gene3D" id="3.50.50.60">
    <property type="entry name" value="FAD/NAD(P)-binding domain"/>
    <property type="match status" value="1"/>
</dbReference>
<dbReference type="EMBL" id="PVXP01000037">
    <property type="protein sequence ID" value="PRR84477.1"/>
    <property type="molecule type" value="Genomic_DNA"/>
</dbReference>
<dbReference type="InterPro" id="IPR010354">
    <property type="entry name" value="Oleate_hydratase"/>
</dbReference>
<name>A0A2T0BKT6_9CLOT</name>
<keyword evidence="1" id="KW-0456">Lyase</keyword>
<dbReference type="GO" id="GO:0006631">
    <property type="term" value="P:fatty acid metabolic process"/>
    <property type="evidence" value="ECO:0007669"/>
    <property type="project" value="InterPro"/>
</dbReference>
<accession>A0A2T0BKT6</accession>
<dbReference type="GO" id="GO:0071949">
    <property type="term" value="F:FAD binding"/>
    <property type="evidence" value="ECO:0007669"/>
    <property type="project" value="InterPro"/>
</dbReference>
<evidence type="ECO:0000313" key="1">
    <source>
        <dbReference type="EMBL" id="PRR84477.1"/>
    </source>
</evidence>
<dbReference type="GO" id="GO:0050151">
    <property type="term" value="F:oleate hydratase activity"/>
    <property type="evidence" value="ECO:0007669"/>
    <property type="project" value="UniProtKB-EC"/>
</dbReference>
<organism evidence="1 2">
    <name type="scientific">Clostridium luticellarii</name>
    <dbReference type="NCBI Taxonomy" id="1691940"/>
    <lineage>
        <taxon>Bacteria</taxon>
        <taxon>Bacillati</taxon>
        <taxon>Bacillota</taxon>
        <taxon>Clostridia</taxon>
        <taxon>Eubacteriales</taxon>
        <taxon>Clostridiaceae</taxon>
        <taxon>Clostridium</taxon>
    </lineage>
</organism>
<dbReference type="AlphaFoldDB" id="A0A2T0BKT6"/>